<name>A0A921YZR2_MANSE</name>
<feature type="signal peptide" evidence="1">
    <location>
        <begin position="1"/>
        <end position="20"/>
    </location>
</feature>
<evidence type="ECO:0000313" key="3">
    <source>
        <dbReference type="Proteomes" id="UP000791440"/>
    </source>
</evidence>
<dbReference type="PANTHER" id="PTHR10612:SF41">
    <property type="entry name" value="GLIAL LAZARILLO, ISOFORM A"/>
    <property type="match status" value="1"/>
</dbReference>
<dbReference type="Proteomes" id="UP000791440">
    <property type="component" value="Unassembled WGS sequence"/>
</dbReference>
<keyword evidence="3" id="KW-1185">Reference proteome</keyword>
<dbReference type="PANTHER" id="PTHR10612">
    <property type="entry name" value="APOLIPOPROTEIN D"/>
    <property type="match status" value="1"/>
</dbReference>
<proteinExistence type="predicted"/>
<dbReference type="GO" id="GO:0000302">
    <property type="term" value="P:response to reactive oxygen species"/>
    <property type="evidence" value="ECO:0007669"/>
    <property type="project" value="TreeGrafter"/>
</dbReference>
<comment type="caution">
    <text evidence="2">The sequence shown here is derived from an EMBL/GenBank/DDBJ whole genome shotgun (WGS) entry which is preliminary data.</text>
</comment>
<evidence type="ECO:0008006" key="4">
    <source>
        <dbReference type="Google" id="ProtNLM"/>
    </source>
</evidence>
<feature type="chain" id="PRO_5037778308" description="Apolipoprotein D" evidence="1">
    <location>
        <begin position="21"/>
        <end position="180"/>
    </location>
</feature>
<evidence type="ECO:0000256" key="1">
    <source>
        <dbReference type="SAM" id="SignalP"/>
    </source>
</evidence>
<reference evidence="2" key="1">
    <citation type="journal article" date="2016" name="Insect Biochem. Mol. Biol.">
        <title>Multifaceted biological insights from a draft genome sequence of the tobacco hornworm moth, Manduca sexta.</title>
        <authorList>
            <person name="Kanost M.R."/>
            <person name="Arrese E.L."/>
            <person name="Cao X."/>
            <person name="Chen Y.R."/>
            <person name="Chellapilla S."/>
            <person name="Goldsmith M.R."/>
            <person name="Grosse-Wilde E."/>
            <person name="Heckel D.G."/>
            <person name="Herndon N."/>
            <person name="Jiang H."/>
            <person name="Papanicolaou A."/>
            <person name="Qu J."/>
            <person name="Soulages J.L."/>
            <person name="Vogel H."/>
            <person name="Walters J."/>
            <person name="Waterhouse R.M."/>
            <person name="Ahn S.J."/>
            <person name="Almeida F.C."/>
            <person name="An C."/>
            <person name="Aqrawi P."/>
            <person name="Bretschneider A."/>
            <person name="Bryant W.B."/>
            <person name="Bucks S."/>
            <person name="Chao H."/>
            <person name="Chevignon G."/>
            <person name="Christen J.M."/>
            <person name="Clarke D.F."/>
            <person name="Dittmer N.T."/>
            <person name="Ferguson L.C.F."/>
            <person name="Garavelou S."/>
            <person name="Gordon K.H.J."/>
            <person name="Gunaratna R.T."/>
            <person name="Han Y."/>
            <person name="Hauser F."/>
            <person name="He Y."/>
            <person name="Heidel-Fischer H."/>
            <person name="Hirsh A."/>
            <person name="Hu Y."/>
            <person name="Jiang H."/>
            <person name="Kalra D."/>
            <person name="Klinner C."/>
            <person name="Konig C."/>
            <person name="Kovar C."/>
            <person name="Kroll A.R."/>
            <person name="Kuwar S.S."/>
            <person name="Lee S.L."/>
            <person name="Lehman R."/>
            <person name="Li K."/>
            <person name="Li Z."/>
            <person name="Liang H."/>
            <person name="Lovelace S."/>
            <person name="Lu Z."/>
            <person name="Mansfield J.H."/>
            <person name="McCulloch K.J."/>
            <person name="Mathew T."/>
            <person name="Morton B."/>
            <person name="Muzny D.M."/>
            <person name="Neunemann D."/>
            <person name="Ongeri F."/>
            <person name="Pauchet Y."/>
            <person name="Pu L.L."/>
            <person name="Pyrousis I."/>
            <person name="Rao X.J."/>
            <person name="Redding A."/>
            <person name="Roesel C."/>
            <person name="Sanchez-Gracia A."/>
            <person name="Schaack S."/>
            <person name="Shukla A."/>
            <person name="Tetreau G."/>
            <person name="Wang Y."/>
            <person name="Xiong G.H."/>
            <person name="Traut W."/>
            <person name="Walsh T.K."/>
            <person name="Worley K.C."/>
            <person name="Wu D."/>
            <person name="Wu W."/>
            <person name="Wu Y.Q."/>
            <person name="Zhang X."/>
            <person name="Zou Z."/>
            <person name="Zucker H."/>
            <person name="Briscoe A.D."/>
            <person name="Burmester T."/>
            <person name="Clem R.J."/>
            <person name="Feyereisen R."/>
            <person name="Grimmelikhuijzen C.J.P."/>
            <person name="Hamodrakas S.J."/>
            <person name="Hansson B.S."/>
            <person name="Huguet E."/>
            <person name="Jermiin L.S."/>
            <person name="Lan Q."/>
            <person name="Lehman H.K."/>
            <person name="Lorenzen M."/>
            <person name="Merzendorfer H."/>
            <person name="Michalopoulos I."/>
            <person name="Morton D.B."/>
            <person name="Muthukrishnan S."/>
            <person name="Oakeshott J.G."/>
            <person name="Palmer W."/>
            <person name="Park Y."/>
            <person name="Passarelli A.L."/>
            <person name="Rozas J."/>
            <person name="Schwartz L.M."/>
            <person name="Smith W."/>
            <person name="Southgate A."/>
            <person name="Vilcinskas A."/>
            <person name="Vogt R."/>
            <person name="Wang P."/>
            <person name="Werren J."/>
            <person name="Yu X.Q."/>
            <person name="Zhou J.J."/>
            <person name="Brown S.J."/>
            <person name="Scherer S.E."/>
            <person name="Richards S."/>
            <person name="Blissard G.W."/>
        </authorList>
    </citation>
    <scope>NUCLEOTIDE SEQUENCE</scope>
</reference>
<dbReference type="AlphaFoldDB" id="A0A921YZR2"/>
<protein>
    <recommendedName>
        <fullName evidence="4">Apolipoprotein D</fullName>
    </recommendedName>
</protein>
<dbReference type="EMBL" id="JH668360">
    <property type="protein sequence ID" value="KAG6448677.1"/>
    <property type="molecule type" value="Genomic_DNA"/>
</dbReference>
<accession>A0A921YZR2</accession>
<organism evidence="2 3">
    <name type="scientific">Manduca sexta</name>
    <name type="common">Tobacco hawkmoth</name>
    <name type="synonym">Tobacco hornworm</name>
    <dbReference type="NCBI Taxonomy" id="7130"/>
    <lineage>
        <taxon>Eukaryota</taxon>
        <taxon>Metazoa</taxon>
        <taxon>Ecdysozoa</taxon>
        <taxon>Arthropoda</taxon>
        <taxon>Hexapoda</taxon>
        <taxon>Insecta</taxon>
        <taxon>Pterygota</taxon>
        <taxon>Neoptera</taxon>
        <taxon>Endopterygota</taxon>
        <taxon>Lepidoptera</taxon>
        <taxon>Glossata</taxon>
        <taxon>Ditrysia</taxon>
        <taxon>Bombycoidea</taxon>
        <taxon>Sphingidae</taxon>
        <taxon>Sphinginae</taxon>
        <taxon>Sphingini</taxon>
        <taxon>Manduca</taxon>
    </lineage>
</organism>
<reference evidence="2" key="2">
    <citation type="submission" date="2020-12" db="EMBL/GenBank/DDBJ databases">
        <authorList>
            <person name="Kanost M."/>
        </authorList>
    </citation>
    <scope>NUCLEOTIDE SEQUENCE</scope>
</reference>
<dbReference type="GO" id="GO:0006629">
    <property type="term" value="P:lipid metabolic process"/>
    <property type="evidence" value="ECO:0007669"/>
    <property type="project" value="TreeGrafter"/>
</dbReference>
<gene>
    <name evidence="2" type="ORF">O3G_MSEX005617</name>
</gene>
<dbReference type="GO" id="GO:0005737">
    <property type="term" value="C:cytoplasm"/>
    <property type="evidence" value="ECO:0007669"/>
    <property type="project" value="TreeGrafter"/>
</dbReference>
<evidence type="ECO:0000313" key="2">
    <source>
        <dbReference type="EMBL" id="KAG6448677.1"/>
    </source>
</evidence>
<sequence length="180" mass="20170">MGRAGFAGVCAYFLVGSVLGTGLGRCPLYPPLPNFDIQKMTGTWFEVERSFYFMELAASCTELDVALNDKGYFVITIKTINRLTGSPSTTYGLGIPSHNGSSIFRYKLNNRMPYVIGRLLPGAGQYNILFTDYTQYALLWSCNSFSIAHSGEYNMMSLKKLPTLRFRYMQKTCNIVVTVQ</sequence>
<keyword evidence="1" id="KW-0732">Signal</keyword>